<sequence>MFDILAPHLKGLTEDLNDEIKYQKFKHGIKEVKEFLEKLANRGKVDPLSSNFAQYLDENDKLKYLRYEFSIPKSRDVVTDKVEALSPEEECMYFCGNSLGLMPKRARELISQELDVWASSGVVGHFKHKHNRPWVSIEDTVVEKMADIVAKPIEIAVMNTLTSNLHLLMASFYTPNTKKTHPAKELIKVTPPEGESIVPLNSILEIIEKEGHTISLVLFSGVHYYTGQFFKMKKITQAAQKKGCIVGFDLSHAVGNVVLKLHKWGIDFAAWCSYKYLNSGPGGIAGIFLHEKHANDFNRPRLAGWWGSERKSRFKMDQQFKPIPGASGFQVSNPSVLNVVSLLASLELFSRTSMVNLRAKSILLTGYLEYLLDKQLNGLGFKIITPRDPHQRGCQLSLKFFERSVQEKVHKELMSYGAVVDERSPDIIRIAPNPMYNNFSEVFRFVRALKVVIGDIGVKD</sequence>
<evidence type="ECO:0000313" key="6">
    <source>
        <dbReference type="EMBL" id="CAG8667817.1"/>
    </source>
</evidence>
<dbReference type="InterPro" id="IPR015424">
    <property type="entry name" value="PyrdxlP-dep_Trfase"/>
</dbReference>
<dbReference type="GO" id="GO:0030429">
    <property type="term" value="F:kynureninase activity"/>
    <property type="evidence" value="ECO:0007669"/>
    <property type="project" value="UniProtKB-UniRule"/>
</dbReference>
<dbReference type="Gene3D" id="3.40.640.10">
    <property type="entry name" value="Type I PLP-dependent aspartate aminotransferase-like (Major domain)"/>
    <property type="match status" value="1"/>
</dbReference>
<dbReference type="HAMAP" id="MF_01970">
    <property type="entry name" value="Kynureninase"/>
    <property type="match status" value="1"/>
</dbReference>
<proteinExistence type="inferred from homology"/>
<reference evidence="6" key="1">
    <citation type="submission" date="2021-06" db="EMBL/GenBank/DDBJ databases">
        <authorList>
            <person name="Kallberg Y."/>
            <person name="Tangrot J."/>
            <person name="Rosling A."/>
        </authorList>
    </citation>
    <scope>NUCLEOTIDE SEQUENCE</scope>
    <source>
        <strain evidence="6">UK204</strain>
    </source>
</reference>
<feature type="binding site" evidence="4">
    <location>
        <position position="252"/>
    </location>
    <ligand>
        <name>pyridoxal 5'-phosphate</name>
        <dbReference type="ChEBI" id="CHEBI:597326"/>
    </ligand>
</feature>
<keyword evidence="7" id="KW-1185">Reference proteome</keyword>
<dbReference type="Gene3D" id="3.90.1150.10">
    <property type="entry name" value="Aspartate Aminotransferase, domain 1"/>
    <property type="match status" value="1"/>
</dbReference>
<dbReference type="GO" id="GO:0005737">
    <property type="term" value="C:cytoplasm"/>
    <property type="evidence" value="ECO:0007669"/>
    <property type="project" value="UniProtKB-SubCell"/>
</dbReference>
<dbReference type="SUPFAM" id="SSF53383">
    <property type="entry name" value="PLP-dependent transferases"/>
    <property type="match status" value="1"/>
</dbReference>
<feature type="binding site" evidence="4">
    <location>
        <position position="161"/>
    </location>
    <ligand>
        <name>pyridoxal 5'-phosphate</name>
        <dbReference type="ChEBI" id="CHEBI:597326"/>
    </ligand>
</feature>
<dbReference type="Pfam" id="PF22580">
    <property type="entry name" value="KYNU_C"/>
    <property type="match status" value="1"/>
</dbReference>
<comment type="catalytic activity">
    <reaction evidence="5">
        <text>3-hydroxy-L-kynurenine + H2O = 3-hydroxyanthranilate + L-alanine + H(+)</text>
        <dbReference type="Rhea" id="RHEA:25143"/>
        <dbReference type="ChEBI" id="CHEBI:15377"/>
        <dbReference type="ChEBI" id="CHEBI:15378"/>
        <dbReference type="ChEBI" id="CHEBI:36559"/>
        <dbReference type="ChEBI" id="CHEBI:57972"/>
        <dbReference type="ChEBI" id="CHEBI:58125"/>
        <dbReference type="EC" id="3.7.1.3"/>
    </reaction>
</comment>
<comment type="pathway">
    <text evidence="4 5">Cofactor biosynthesis; NAD(+) biosynthesis; quinolinate from L-kynurenine: step 2/3.</text>
</comment>
<gene>
    <name evidence="4" type="primary">BNA5</name>
    <name evidence="6" type="ORF">FCALED_LOCUS11864</name>
</gene>
<comment type="function">
    <text evidence="4 5">Catalyzes the cleavage of L-kynurenine (L-Kyn) and L-3-hydroxykynurenine (L-3OHKyn) into anthranilic acid (AA) and 3-hydroxyanthranilic acid (3-OHAA), respectively.</text>
</comment>
<evidence type="ECO:0000256" key="5">
    <source>
        <dbReference type="PIRNR" id="PIRNR038800"/>
    </source>
</evidence>
<protein>
    <recommendedName>
        <fullName evidence="4 5">Kynureninase</fullName>
        <ecNumber evidence="4 5">3.7.1.3</ecNumber>
    </recommendedName>
    <alternativeName>
        <fullName evidence="4">Biosynthesis of nicotinic acid protein 5</fullName>
    </alternativeName>
    <alternativeName>
        <fullName evidence="4">L-kynurenine hydrolase</fullName>
    </alternativeName>
</protein>
<dbReference type="InterPro" id="IPR015422">
    <property type="entry name" value="PyrdxlP-dep_Trfase_small"/>
</dbReference>
<comment type="catalytic activity">
    <reaction evidence="4 5">
        <text>L-kynurenine + H2O = anthranilate + L-alanine + H(+)</text>
        <dbReference type="Rhea" id="RHEA:16813"/>
        <dbReference type="ChEBI" id="CHEBI:15377"/>
        <dbReference type="ChEBI" id="CHEBI:15378"/>
        <dbReference type="ChEBI" id="CHEBI:16567"/>
        <dbReference type="ChEBI" id="CHEBI:57959"/>
        <dbReference type="ChEBI" id="CHEBI:57972"/>
        <dbReference type="EC" id="3.7.1.3"/>
    </reaction>
</comment>
<dbReference type="InterPro" id="IPR010111">
    <property type="entry name" value="Kynureninase"/>
</dbReference>
<dbReference type="GO" id="GO:0030170">
    <property type="term" value="F:pyridoxal phosphate binding"/>
    <property type="evidence" value="ECO:0007669"/>
    <property type="project" value="UniProtKB-UniRule"/>
</dbReference>
<organism evidence="6 7">
    <name type="scientific">Funneliformis caledonium</name>
    <dbReference type="NCBI Taxonomy" id="1117310"/>
    <lineage>
        <taxon>Eukaryota</taxon>
        <taxon>Fungi</taxon>
        <taxon>Fungi incertae sedis</taxon>
        <taxon>Mucoromycota</taxon>
        <taxon>Glomeromycotina</taxon>
        <taxon>Glomeromycetes</taxon>
        <taxon>Glomerales</taxon>
        <taxon>Glomeraceae</taxon>
        <taxon>Funneliformis</taxon>
    </lineage>
</organism>
<dbReference type="OrthoDB" id="5978656at2759"/>
<dbReference type="Proteomes" id="UP000789570">
    <property type="component" value="Unassembled WGS sequence"/>
</dbReference>
<evidence type="ECO:0000256" key="1">
    <source>
        <dbReference type="ARBA" id="ARBA00022642"/>
    </source>
</evidence>
<keyword evidence="1 4" id="KW-0662">Pyridine nucleotide biosynthesis</keyword>
<comment type="pathway">
    <text evidence="4 5">Amino-acid degradation; L-kynurenine degradation; L-alanine and anthranilate from L-kynurenine: step 1/1.</text>
</comment>
<feature type="binding site" evidence="4">
    <location>
        <position position="249"/>
    </location>
    <ligand>
        <name>pyridoxal 5'-phosphate</name>
        <dbReference type="ChEBI" id="CHEBI:597326"/>
    </ligand>
</feature>
<feature type="binding site" evidence="4">
    <location>
        <position position="305"/>
    </location>
    <ligand>
        <name>pyridoxal 5'-phosphate</name>
        <dbReference type="ChEBI" id="CHEBI:597326"/>
    </ligand>
</feature>
<dbReference type="PIRSF" id="PIRSF038800">
    <property type="entry name" value="KYNU"/>
    <property type="match status" value="1"/>
</dbReference>
<keyword evidence="3 4" id="KW-0663">Pyridoxal phosphate</keyword>
<comment type="subunit">
    <text evidence="4 5">Homodimer.</text>
</comment>
<keyword evidence="4 5" id="KW-0963">Cytoplasm</keyword>
<feature type="modified residue" description="N6-(pyridoxal phosphate)lysine" evidence="4">
    <location>
        <position position="275"/>
    </location>
</feature>
<evidence type="ECO:0000313" key="7">
    <source>
        <dbReference type="Proteomes" id="UP000789570"/>
    </source>
</evidence>
<comment type="caution">
    <text evidence="4">Lacks conserved residue(s) required for the propagation of feature annotation.</text>
</comment>
<dbReference type="GO" id="GO:0097053">
    <property type="term" value="P:L-kynurenine catabolic process"/>
    <property type="evidence" value="ECO:0007669"/>
    <property type="project" value="UniProtKB-UniRule"/>
</dbReference>
<dbReference type="EC" id="3.7.1.3" evidence="4 5"/>
<evidence type="ECO:0000256" key="3">
    <source>
        <dbReference type="ARBA" id="ARBA00022898"/>
    </source>
</evidence>
<keyword evidence="2 4" id="KW-0378">Hydrolase</keyword>
<feature type="binding site" evidence="4">
    <location>
        <position position="333"/>
    </location>
    <ligand>
        <name>pyridoxal 5'-phosphate</name>
        <dbReference type="ChEBI" id="CHEBI:597326"/>
    </ligand>
</feature>
<comment type="similarity">
    <text evidence="4 5">Belongs to the kynureninase family.</text>
</comment>
<name>A0A9N9HEI0_9GLOM</name>
<comment type="cofactor">
    <cofactor evidence="4 5">
        <name>pyridoxal 5'-phosphate</name>
        <dbReference type="ChEBI" id="CHEBI:597326"/>
    </cofactor>
</comment>
<comment type="caution">
    <text evidence="6">The sequence shown here is derived from an EMBL/GenBank/DDBJ whole genome shotgun (WGS) entry which is preliminary data.</text>
</comment>
<dbReference type="AlphaFoldDB" id="A0A9N9HEI0"/>
<dbReference type="InterPro" id="IPR015421">
    <property type="entry name" value="PyrdxlP-dep_Trfase_major"/>
</dbReference>
<dbReference type="PANTHER" id="PTHR14084:SF0">
    <property type="entry name" value="KYNURENINASE"/>
    <property type="match status" value="1"/>
</dbReference>
<feature type="binding site" evidence="4">
    <location>
        <position position="274"/>
    </location>
    <ligand>
        <name>pyridoxal 5'-phosphate</name>
        <dbReference type="ChEBI" id="CHEBI:597326"/>
    </ligand>
</feature>
<dbReference type="GO" id="GO:0043420">
    <property type="term" value="P:anthranilate metabolic process"/>
    <property type="evidence" value="ECO:0007669"/>
    <property type="project" value="UniProtKB-UniRule"/>
</dbReference>
<dbReference type="NCBIfam" id="TIGR01814">
    <property type="entry name" value="kynureninase"/>
    <property type="match status" value="1"/>
</dbReference>
<accession>A0A9N9HEI0</accession>
<dbReference type="GO" id="GO:0019805">
    <property type="term" value="P:quinolinate biosynthetic process"/>
    <property type="evidence" value="ECO:0007669"/>
    <property type="project" value="UniProtKB-UniRule"/>
</dbReference>
<evidence type="ECO:0000256" key="4">
    <source>
        <dbReference type="HAMAP-Rule" id="MF_03017"/>
    </source>
</evidence>
<feature type="binding site" evidence="4">
    <location>
        <position position="162"/>
    </location>
    <ligand>
        <name>pyridoxal 5'-phosphate</name>
        <dbReference type="ChEBI" id="CHEBI:597326"/>
    </ligand>
</feature>
<evidence type="ECO:0000256" key="2">
    <source>
        <dbReference type="ARBA" id="ARBA00022801"/>
    </source>
</evidence>
<comment type="subcellular location">
    <subcellularLocation>
        <location evidence="4 5">Cytoplasm</location>
    </subcellularLocation>
</comment>
<dbReference type="GO" id="GO:0019441">
    <property type="term" value="P:L-tryptophan catabolic process to kynurenine"/>
    <property type="evidence" value="ECO:0007669"/>
    <property type="project" value="TreeGrafter"/>
</dbReference>
<dbReference type="GO" id="GO:0034354">
    <property type="term" value="P:'de novo' NAD+ biosynthetic process from L-tryptophan"/>
    <property type="evidence" value="ECO:0007669"/>
    <property type="project" value="UniProtKB-UniRule"/>
</dbReference>
<feature type="binding site" evidence="4">
    <location>
        <position position="220"/>
    </location>
    <ligand>
        <name>pyridoxal 5'-phosphate</name>
        <dbReference type="ChEBI" id="CHEBI:597326"/>
    </ligand>
</feature>
<dbReference type="EMBL" id="CAJVPQ010005309">
    <property type="protein sequence ID" value="CAG8667817.1"/>
    <property type="molecule type" value="Genomic_DNA"/>
</dbReference>
<dbReference type="PANTHER" id="PTHR14084">
    <property type="entry name" value="KYNURENINASE"/>
    <property type="match status" value="1"/>
</dbReference>